<feature type="domain" description="CRIB" evidence="2">
    <location>
        <begin position="176"/>
        <end position="189"/>
    </location>
</feature>
<reference evidence="3 4" key="1">
    <citation type="journal article" date="2012" name="BMC Genomics">
        <title>Tools to kill: Genome of one of the most destructive plant pathogenic fungi Macrophomina phaseolina.</title>
        <authorList>
            <person name="Islam M.S."/>
            <person name="Haque M.S."/>
            <person name="Islam M.M."/>
            <person name="Emdad E.M."/>
            <person name="Halim A."/>
            <person name="Hossen Q.M.M."/>
            <person name="Hossain M.Z."/>
            <person name="Ahmed B."/>
            <person name="Rahim S."/>
            <person name="Rahman M.S."/>
            <person name="Alam M.M."/>
            <person name="Hou S."/>
            <person name="Wan X."/>
            <person name="Saito J.A."/>
            <person name="Alam M."/>
        </authorList>
    </citation>
    <scope>NUCLEOTIDE SEQUENCE [LARGE SCALE GENOMIC DNA]</scope>
    <source>
        <strain evidence="3 4">MS6</strain>
    </source>
</reference>
<feature type="region of interest" description="Disordered" evidence="1">
    <location>
        <begin position="1"/>
        <end position="144"/>
    </location>
</feature>
<evidence type="ECO:0000313" key="4">
    <source>
        <dbReference type="Proteomes" id="UP000007129"/>
    </source>
</evidence>
<feature type="region of interest" description="Disordered" evidence="1">
    <location>
        <begin position="775"/>
        <end position="821"/>
    </location>
</feature>
<feature type="compositionally biased region" description="Polar residues" evidence="1">
    <location>
        <begin position="57"/>
        <end position="77"/>
    </location>
</feature>
<dbReference type="STRING" id="1126212.K2R0X2"/>
<dbReference type="InterPro" id="IPR000095">
    <property type="entry name" value="CRIB_dom"/>
</dbReference>
<evidence type="ECO:0000313" key="3">
    <source>
        <dbReference type="EMBL" id="EKG15866.1"/>
    </source>
</evidence>
<dbReference type="AlphaFoldDB" id="K2R0X2"/>
<feature type="region of interest" description="Disordered" evidence="1">
    <location>
        <begin position="684"/>
        <end position="735"/>
    </location>
</feature>
<name>K2R0X2_MACPH</name>
<feature type="compositionally biased region" description="Basic and acidic residues" evidence="1">
    <location>
        <begin position="47"/>
        <end position="56"/>
    </location>
</feature>
<feature type="compositionally biased region" description="Acidic residues" evidence="1">
    <location>
        <begin position="556"/>
        <end position="566"/>
    </location>
</feature>
<sequence length="869" mass="96420">MDLFKRNNGTPRSRQGSLDASAMDSDSWTNSAAQASSASHPDLPSPPDRRLRDQSNVRRSSVFTLRSRSNTASSMSKPPNLDDQDRSARRSSRDISAAHQSSASVSEPPAGKQKPSSMFTSRGRKLRRQSSKLSSTAGVDDVEEVANGRRGSVFGKDRKRSTYESVEQYNLRMRHISSPFDFQHLTHTNSQHLQQALESSQNELVAEFWAHRASQMPNKELRGIKVEDLTSTNASSEALSSAPQPGSDSSSISRSSIVSPKTRDLPKHQSPSPKSDPQAVRHTRSMGSFSQPIPPISPKSPRHQDSHAPMVPPPRMSSRLASARGEDTPIAQAIPSGPAMSNSRRSSGFWQNSFHRPSVSNEFINDLPYIPHAVTTPDDSAMPAVSPTWNAKELEHIAEEEEGYFGRKSYDQSILYSPSPEMSPTQKPDAGSDLPLRSDNMGPHEHLKSFANHRPTRPRPLSQMSDTLGAPFCPPQSGRKTPGAMGALQRSASMRRRSTFFRSLEDTNTWEDDIDYCYDIGADADCDFEWDRQSIDARERYAPNDTVQAVRTSTVMEEEEGEEDEHGEGFGTEEKLNSGFMPNTLRPSLAVPNKSSIPDLDYRSAISTSTNSLLTPDDTYASHNQKEQAAAMYQMGEDAYTPSLLVPQDFKEQVAKEEMYEDLLNDYESDRHYPLMHARSDNTLSIAESSRSGPSRYSTGSSYESSLRSGSISFASPARRSRSSTGSVPDLIHSRRTTRRTMEFTAHRLSKELTFDDDEDYSRRPSIQQQTFFADDQDGSDDEIEEIRKSELRPTTRGNAFPAEAMMRSPTSPYHERSASEGAAKLLAKAGVKAQHARTASSEQVAQRRGSKTYTLSLFPAPPKTPKNF</sequence>
<protein>
    <submittedName>
        <fullName evidence="3">PAK-box/P21-Rho-binding protein</fullName>
    </submittedName>
</protein>
<dbReference type="EMBL" id="AHHD01000289">
    <property type="protein sequence ID" value="EKG15866.1"/>
    <property type="molecule type" value="Genomic_DNA"/>
</dbReference>
<evidence type="ECO:0000256" key="1">
    <source>
        <dbReference type="SAM" id="MobiDB-lite"/>
    </source>
</evidence>
<dbReference type="eggNOG" id="ENOG502SQJB">
    <property type="taxonomic scope" value="Eukaryota"/>
</dbReference>
<feature type="compositionally biased region" description="Low complexity" evidence="1">
    <location>
        <begin position="240"/>
        <end position="260"/>
    </location>
</feature>
<dbReference type="InParanoid" id="K2R0X2"/>
<feature type="compositionally biased region" description="Polar residues" evidence="1">
    <location>
        <begin position="684"/>
        <end position="693"/>
    </location>
</feature>
<accession>K2R0X2</accession>
<feature type="compositionally biased region" description="Polar residues" evidence="1">
    <location>
        <begin position="7"/>
        <end position="39"/>
    </location>
</feature>
<comment type="caution">
    <text evidence="3">The sequence shown here is derived from an EMBL/GenBank/DDBJ whole genome shotgun (WGS) entry which is preliminary data.</text>
</comment>
<evidence type="ECO:0000259" key="2">
    <source>
        <dbReference type="PROSITE" id="PS50108"/>
    </source>
</evidence>
<gene>
    <name evidence="3" type="ORF">MPH_06930</name>
</gene>
<feature type="compositionally biased region" description="Acidic residues" evidence="1">
    <location>
        <begin position="775"/>
        <end position="785"/>
    </location>
</feature>
<feature type="compositionally biased region" description="Low complexity" evidence="1">
    <location>
        <begin position="695"/>
        <end position="727"/>
    </location>
</feature>
<feature type="compositionally biased region" description="Pro residues" evidence="1">
    <location>
        <begin position="860"/>
        <end position="869"/>
    </location>
</feature>
<dbReference type="OrthoDB" id="24581at2759"/>
<dbReference type="VEuPathDB" id="FungiDB:MPH_06930"/>
<dbReference type="HOGENOM" id="CLU_009420_0_0_1"/>
<proteinExistence type="predicted"/>
<feature type="region of interest" description="Disordered" evidence="1">
    <location>
        <begin position="553"/>
        <end position="592"/>
    </location>
</feature>
<feature type="region of interest" description="Disordered" evidence="1">
    <location>
        <begin position="834"/>
        <end position="869"/>
    </location>
</feature>
<dbReference type="Proteomes" id="UP000007129">
    <property type="component" value="Unassembled WGS sequence"/>
</dbReference>
<feature type="region of interest" description="Disordered" evidence="1">
    <location>
        <begin position="232"/>
        <end position="323"/>
    </location>
</feature>
<feature type="compositionally biased region" description="Basic and acidic residues" evidence="1">
    <location>
        <begin position="83"/>
        <end position="93"/>
    </location>
</feature>
<dbReference type="PROSITE" id="PS50108">
    <property type="entry name" value="CRIB"/>
    <property type="match status" value="1"/>
</dbReference>
<organism evidence="3 4">
    <name type="scientific">Macrophomina phaseolina (strain MS6)</name>
    <name type="common">Charcoal rot fungus</name>
    <dbReference type="NCBI Taxonomy" id="1126212"/>
    <lineage>
        <taxon>Eukaryota</taxon>
        <taxon>Fungi</taxon>
        <taxon>Dikarya</taxon>
        <taxon>Ascomycota</taxon>
        <taxon>Pezizomycotina</taxon>
        <taxon>Dothideomycetes</taxon>
        <taxon>Dothideomycetes incertae sedis</taxon>
        <taxon>Botryosphaeriales</taxon>
        <taxon>Botryosphaeriaceae</taxon>
        <taxon>Macrophomina</taxon>
    </lineage>
</organism>